<dbReference type="PANTHER" id="PTHR43240:SF20">
    <property type="entry name" value="MEDIUM_LONG-CHAIN ACYL-COA THIOESTERASE YIGI"/>
    <property type="match status" value="1"/>
</dbReference>
<accession>A0A7W6RE49</accession>
<dbReference type="InterPro" id="IPR003736">
    <property type="entry name" value="PAAI_dom"/>
</dbReference>
<dbReference type="InterPro" id="IPR006683">
    <property type="entry name" value="Thioestr_dom"/>
</dbReference>
<dbReference type="Proteomes" id="UP000554286">
    <property type="component" value="Unassembled WGS sequence"/>
</dbReference>
<evidence type="ECO:0000259" key="8">
    <source>
        <dbReference type="Pfam" id="PF03061"/>
    </source>
</evidence>
<keyword evidence="10" id="KW-1185">Reference proteome</keyword>
<dbReference type="Pfam" id="PF03061">
    <property type="entry name" value="4HBT"/>
    <property type="match status" value="1"/>
</dbReference>
<dbReference type="NCBIfam" id="TIGR00369">
    <property type="entry name" value="unchar_dom_1"/>
    <property type="match status" value="1"/>
</dbReference>
<proteinExistence type="inferred from homology"/>
<evidence type="ECO:0000313" key="10">
    <source>
        <dbReference type="Proteomes" id="UP000554286"/>
    </source>
</evidence>
<protein>
    <recommendedName>
        <fullName evidence="6">Medium/long-chain acyl-CoA thioesterase YigI</fullName>
        <ecNumber evidence="5">3.1.2.20</ecNumber>
    </recommendedName>
</protein>
<dbReference type="GO" id="GO:0047617">
    <property type="term" value="F:fatty acyl-CoA hydrolase activity"/>
    <property type="evidence" value="ECO:0007669"/>
    <property type="project" value="UniProtKB-EC"/>
</dbReference>
<evidence type="ECO:0000256" key="2">
    <source>
        <dbReference type="ARBA" id="ARBA00035880"/>
    </source>
</evidence>
<comment type="catalytic activity">
    <reaction evidence="2">
        <text>a fatty acyl-CoA + H2O = a fatty acid + CoA + H(+)</text>
        <dbReference type="Rhea" id="RHEA:16781"/>
        <dbReference type="ChEBI" id="CHEBI:15377"/>
        <dbReference type="ChEBI" id="CHEBI:15378"/>
        <dbReference type="ChEBI" id="CHEBI:28868"/>
        <dbReference type="ChEBI" id="CHEBI:57287"/>
        <dbReference type="ChEBI" id="CHEBI:77636"/>
        <dbReference type="EC" id="3.1.2.20"/>
    </reaction>
</comment>
<keyword evidence="1" id="KW-0378">Hydrolase</keyword>
<evidence type="ECO:0000313" key="9">
    <source>
        <dbReference type="EMBL" id="MBB4266798.1"/>
    </source>
</evidence>
<comment type="similarity">
    <text evidence="4">Belongs to the YigI thioesterase family.</text>
</comment>
<comment type="catalytic activity">
    <reaction evidence="7">
        <text>a medium-chain fatty acyl-CoA + H2O = a medium-chain fatty acid + CoA + H(+)</text>
        <dbReference type="Rhea" id="RHEA:68184"/>
        <dbReference type="ChEBI" id="CHEBI:15377"/>
        <dbReference type="ChEBI" id="CHEBI:15378"/>
        <dbReference type="ChEBI" id="CHEBI:57287"/>
        <dbReference type="ChEBI" id="CHEBI:59558"/>
        <dbReference type="ChEBI" id="CHEBI:90546"/>
    </reaction>
</comment>
<evidence type="ECO:0000256" key="7">
    <source>
        <dbReference type="ARBA" id="ARBA00048062"/>
    </source>
</evidence>
<comment type="catalytic activity">
    <reaction evidence="3">
        <text>a long-chain fatty acyl-CoA + H2O = a long-chain fatty acid + CoA + H(+)</text>
        <dbReference type="Rhea" id="RHEA:67680"/>
        <dbReference type="ChEBI" id="CHEBI:15377"/>
        <dbReference type="ChEBI" id="CHEBI:15378"/>
        <dbReference type="ChEBI" id="CHEBI:57287"/>
        <dbReference type="ChEBI" id="CHEBI:57560"/>
        <dbReference type="ChEBI" id="CHEBI:83139"/>
    </reaction>
</comment>
<organism evidence="9 10">
    <name type="scientific">Roseospira visakhapatnamensis</name>
    <dbReference type="NCBI Taxonomy" id="390880"/>
    <lineage>
        <taxon>Bacteria</taxon>
        <taxon>Pseudomonadati</taxon>
        <taxon>Pseudomonadota</taxon>
        <taxon>Alphaproteobacteria</taxon>
        <taxon>Rhodospirillales</taxon>
        <taxon>Rhodospirillaceae</taxon>
        <taxon>Roseospira</taxon>
    </lineage>
</organism>
<comment type="caution">
    <text evidence="9">The sequence shown here is derived from an EMBL/GenBank/DDBJ whole genome shotgun (WGS) entry which is preliminary data.</text>
</comment>
<evidence type="ECO:0000256" key="5">
    <source>
        <dbReference type="ARBA" id="ARBA00038894"/>
    </source>
</evidence>
<dbReference type="RefSeq" id="WP_246423069.1">
    <property type="nucleotide sequence ID" value="NZ_JACIGK010000017.1"/>
</dbReference>
<dbReference type="InterPro" id="IPR029069">
    <property type="entry name" value="HotDog_dom_sf"/>
</dbReference>
<dbReference type="SUPFAM" id="SSF54637">
    <property type="entry name" value="Thioesterase/thiol ester dehydrase-isomerase"/>
    <property type="match status" value="1"/>
</dbReference>
<evidence type="ECO:0000256" key="4">
    <source>
        <dbReference type="ARBA" id="ARBA00038381"/>
    </source>
</evidence>
<dbReference type="AlphaFoldDB" id="A0A7W6RE49"/>
<name>A0A7W6RE49_9PROT</name>
<dbReference type="EMBL" id="JACIGK010000017">
    <property type="protein sequence ID" value="MBB4266798.1"/>
    <property type="molecule type" value="Genomic_DNA"/>
</dbReference>
<feature type="domain" description="Thioesterase" evidence="8">
    <location>
        <begin position="71"/>
        <end position="145"/>
    </location>
</feature>
<dbReference type="EC" id="3.1.2.20" evidence="5"/>
<evidence type="ECO:0000256" key="1">
    <source>
        <dbReference type="ARBA" id="ARBA00022801"/>
    </source>
</evidence>
<dbReference type="CDD" id="cd03443">
    <property type="entry name" value="PaaI_thioesterase"/>
    <property type="match status" value="1"/>
</dbReference>
<evidence type="ECO:0000256" key="6">
    <source>
        <dbReference type="ARBA" id="ARBA00040062"/>
    </source>
</evidence>
<dbReference type="Gene3D" id="3.10.129.10">
    <property type="entry name" value="Hotdog Thioesterase"/>
    <property type="match status" value="1"/>
</dbReference>
<evidence type="ECO:0000256" key="3">
    <source>
        <dbReference type="ARBA" id="ARBA00036002"/>
    </source>
</evidence>
<dbReference type="PANTHER" id="PTHR43240">
    <property type="entry name" value="1,4-DIHYDROXY-2-NAPHTHOYL-COA THIOESTERASE 1"/>
    <property type="match status" value="1"/>
</dbReference>
<gene>
    <name evidence="9" type="ORF">GGD89_002434</name>
</gene>
<reference evidence="9 10" key="1">
    <citation type="submission" date="2020-08" db="EMBL/GenBank/DDBJ databases">
        <title>Genome sequencing of Purple Non-Sulfur Bacteria from various extreme environments.</title>
        <authorList>
            <person name="Mayer M."/>
        </authorList>
    </citation>
    <scope>NUCLEOTIDE SEQUENCE [LARGE SCALE GENOMIC DNA]</scope>
    <source>
        <strain evidence="9 10">JA131</strain>
    </source>
</reference>
<sequence>MMDTTTPTDESGFGPIDTPTFVPVDPDFATRIRDSFVRQSFMATLGVRLGTVAPGRCDLLLPYRADLCQQNGFLHAGVTAALADSAAGYAAYSLMPADSDVLSIEFKHNLLAPAVGERFLARAEVQRAGRTIVVVQATVFAEADGRRKAVALMQATMMRMAVASG</sequence>